<protein>
    <submittedName>
        <fullName evidence="8">DUF202 domain-containing protein</fullName>
    </submittedName>
</protein>
<dbReference type="InterPro" id="IPR052053">
    <property type="entry name" value="IM_YidH-like"/>
</dbReference>
<evidence type="ECO:0000256" key="6">
    <source>
        <dbReference type="SAM" id="Phobius"/>
    </source>
</evidence>
<sequence length="122" mass="13553">MGYLQDPRVLFAAERTLLAWNRTSLGLIAFGFILERAGLLVRLLQQNIDESLVTPAFVLGIAFILLGGACALVSSYQFAQVLKTLNEDEIPSGYQTRWGMMVNIMLAILSLALTMLLYSLHF</sequence>
<evidence type="ECO:0000256" key="5">
    <source>
        <dbReference type="ARBA" id="ARBA00023136"/>
    </source>
</evidence>
<evidence type="ECO:0000256" key="2">
    <source>
        <dbReference type="ARBA" id="ARBA00022475"/>
    </source>
</evidence>
<evidence type="ECO:0000313" key="8">
    <source>
        <dbReference type="EMBL" id="NMH60868.1"/>
    </source>
</evidence>
<dbReference type="PANTHER" id="PTHR34187:SF2">
    <property type="entry name" value="DUF202 DOMAIN-CONTAINING PROTEIN"/>
    <property type="match status" value="1"/>
</dbReference>
<proteinExistence type="predicted"/>
<gene>
    <name evidence="8" type="ORF">HCJ96_12595</name>
</gene>
<dbReference type="EMBL" id="JAATNW010000006">
    <property type="protein sequence ID" value="NMH60868.1"/>
    <property type="molecule type" value="Genomic_DNA"/>
</dbReference>
<feature type="transmembrane region" description="Helical" evidence="6">
    <location>
        <begin position="98"/>
        <end position="120"/>
    </location>
</feature>
<dbReference type="Proteomes" id="UP000709336">
    <property type="component" value="Unassembled WGS sequence"/>
</dbReference>
<keyword evidence="3 6" id="KW-0812">Transmembrane</keyword>
<feature type="transmembrane region" description="Helical" evidence="6">
    <location>
        <begin position="25"/>
        <end position="44"/>
    </location>
</feature>
<feature type="transmembrane region" description="Helical" evidence="6">
    <location>
        <begin position="56"/>
        <end position="78"/>
    </location>
</feature>
<evidence type="ECO:0000259" key="7">
    <source>
        <dbReference type="Pfam" id="PF02656"/>
    </source>
</evidence>
<dbReference type="Pfam" id="PF02656">
    <property type="entry name" value="DUF202"/>
    <property type="match status" value="1"/>
</dbReference>
<evidence type="ECO:0000256" key="3">
    <source>
        <dbReference type="ARBA" id="ARBA00022692"/>
    </source>
</evidence>
<comment type="subcellular location">
    <subcellularLocation>
        <location evidence="1">Cell membrane</location>
        <topology evidence="1">Multi-pass membrane protein</topology>
    </subcellularLocation>
</comment>
<keyword evidence="2" id="KW-1003">Cell membrane</keyword>
<accession>A0ABX1R6L2</accession>
<comment type="caution">
    <text evidence="8">The sequence shown here is derived from an EMBL/GenBank/DDBJ whole genome shotgun (WGS) entry which is preliminary data.</text>
</comment>
<organism evidence="8 9">
    <name type="scientific">Alteromonas ponticola</name>
    <dbReference type="NCBI Taxonomy" id="2720613"/>
    <lineage>
        <taxon>Bacteria</taxon>
        <taxon>Pseudomonadati</taxon>
        <taxon>Pseudomonadota</taxon>
        <taxon>Gammaproteobacteria</taxon>
        <taxon>Alteromonadales</taxon>
        <taxon>Alteromonadaceae</taxon>
        <taxon>Alteromonas/Salinimonas group</taxon>
        <taxon>Alteromonas</taxon>
    </lineage>
</organism>
<evidence type="ECO:0000256" key="4">
    <source>
        <dbReference type="ARBA" id="ARBA00022989"/>
    </source>
</evidence>
<feature type="domain" description="DUF202" evidence="7">
    <location>
        <begin position="8"/>
        <end position="83"/>
    </location>
</feature>
<keyword evidence="4 6" id="KW-1133">Transmembrane helix</keyword>
<evidence type="ECO:0000256" key="1">
    <source>
        <dbReference type="ARBA" id="ARBA00004651"/>
    </source>
</evidence>
<dbReference type="PANTHER" id="PTHR34187">
    <property type="entry name" value="FGR18P"/>
    <property type="match status" value="1"/>
</dbReference>
<name>A0ABX1R6L2_9ALTE</name>
<evidence type="ECO:0000313" key="9">
    <source>
        <dbReference type="Proteomes" id="UP000709336"/>
    </source>
</evidence>
<dbReference type="RefSeq" id="WP_169211415.1">
    <property type="nucleotide sequence ID" value="NZ_JAATNW010000006.1"/>
</dbReference>
<keyword evidence="5 6" id="KW-0472">Membrane</keyword>
<reference evidence="8 9" key="1">
    <citation type="submission" date="2020-03" db="EMBL/GenBank/DDBJ databases">
        <title>Alteromonas ponticola sp. nov., isolated from seawater.</title>
        <authorList>
            <person name="Yoon J.-H."/>
            <person name="Kim Y.-O."/>
        </authorList>
    </citation>
    <scope>NUCLEOTIDE SEQUENCE [LARGE SCALE GENOMIC DNA]</scope>
    <source>
        <strain evidence="8 9">MYP5</strain>
    </source>
</reference>
<keyword evidence="9" id="KW-1185">Reference proteome</keyword>
<dbReference type="InterPro" id="IPR003807">
    <property type="entry name" value="DUF202"/>
</dbReference>